<feature type="compositionally biased region" description="Basic residues" evidence="2">
    <location>
        <begin position="344"/>
        <end position="353"/>
    </location>
</feature>
<keyword evidence="1" id="KW-0342">GTP-binding</keyword>
<protein>
    <submittedName>
        <fullName evidence="4">Septin family protein, P-loop GTPase</fullName>
    </submittedName>
</protein>
<comment type="caution">
    <text evidence="4">The sequence shown here is derived from an EMBL/GenBank/DDBJ whole genome shotgun (WGS) entry which is preliminary data.</text>
</comment>
<dbReference type="AlphaFoldDB" id="L8WRF6"/>
<dbReference type="STRING" id="983506.L8WRF6"/>
<feature type="domain" description="Septin-type G" evidence="3">
    <location>
        <begin position="95"/>
        <end position="571"/>
    </location>
</feature>
<feature type="compositionally biased region" description="Acidic residues" evidence="2">
    <location>
        <begin position="241"/>
        <end position="252"/>
    </location>
</feature>
<comment type="similarity">
    <text evidence="1">Belongs to the TRAFAC class TrmE-Era-EngA-EngB-Septin-like GTPase superfamily. Septin GTPase family.</text>
</comment>
<dbReference type="Pfam" id="PF00735">
    <property type="entry name" value="Septin"/>
    <property type="match status" value="3"/>
</dbReference>
<feature type="region of interest" description="Disordered" evidence="2">
    <location>
        <begin position="323"/>
        <end position="364"/>
    </location>
</feature>
<evidence type="ECO:0000313" key="4">
    <source>
        <dbReference type="EMBL" id="ELU38959.1"/>
    </source>
</evidence>
<keyword evidence="5" id="KW-1185">Reference proteome</keyword>
<dbReference type="Proteomes" id="UP000011668">
    <property type="component" value="Unassembled WGS sequence"/>
</dbReference>
<dbReference type="GO" id="GO:0005525">
    <property type="term" value="F:GTP binding"/>
    <property type="evidence" value="ECO:0007669"/>
    <property type="project" value="UniProtKB-KW"/>
</dbReference>
<dbReference type="OrthoDB" id="10261408at2759"/>
<name>L8WRF6_THACA</name>
<feature type="region of interest" description="Disordered" evidence="2">
    <location>
        <begin position="1"/>
        <end position="94"/>
    </location>
</feature>
<dbReference type="EMBL" id="AFRT01001975">
    <property type="protein sequence ID" value="ELU38959.1"/>
    <property type="molecule type" value="Genomic_DNA"/>
</dbReference>
<evidence type="ECO:0000313" key="5">
    <source>
        <dbReference type="Proteomes" id="UP000011668"/>
    </source>
</evidence>
<gene>
    <name evidence="4" type="ORF">AG1IA_07009</name>
</gene>
<dbReference type="OMA" id="VRKFRWG"/>
<dbReference type="HOGENOM" id="CLU_031563_0_0_1"/>
<dbReference type="InterPro" id="IPR027417">
    <property type="entry name" value="P-loop_NTPase"/>
</dbReference>
<accession>L8WRF6</accession>
<proteinExistence type="inferred from homology"/>
<dbReference type="Gene3D" id="3.40.50.300">
    <property type="entry name" value="P-loop containing nucleotide triphosphate hydrolases"/>
    <property type="match status" value="1"/>
</dbReference>
<dbReference type="SUPFAM" id="SSF52540">
    <property type="entry name" value="P-loop containing nucleoside triphosphate hydrolases"/>
    <property type="match status" value="1"/>
</dbReference>
<sequence>MVLGFSLRKKKSTQDVPAPTRSPSLPDIRAQQMAWPESLVDLPSYRQPGPEHPPPRTSTSGPIASIYARPPPSSFNRQAEPTPRRSSASQRRPRMPVPFNLMVAGPRGVGKSSLLRLLIETSELSVPLEVLPIRPTRDISTFTAEVSNSDRLVLTVIDTPGLDYSDGSELELEKAVTGLVKYVDAQYAETLGEESKVVRQSKGDHHVHLCIYLIDPSSIQSPAQRNQLRPLRARSSTPENSAEDWDSESDDEINDQTHRLSMLPAEIRAIQRLSQRTNIFPVIARGDTLTDARLNRIKRVIKRDLANAGVDLKLFGIGDDDDMPQRGRVESRVGPGGEEEPKVIKTKYRRPSKPRASLESSNDAAPIDTANVHVIPKVDNSELSQMFPLVVIAPDVLKVKGSKSKRQATEESGSPSIPGTPMAVTTDDPDLPSAELAGSFSPQEGAPTQPPPIQTQTDAAGNLTTPPQPSSRSPSMYASPGVLPPSSWRGGAPSVSGAPATRTYPRGQFTRKYRWGTIDVLDPSHCDLGVLRGVVLGSHMKADVFVILRQVLKMHTREVMYERFRTEKLLARRATANISAEQRSRLLKVAQISGTQTIIRGDSVPRSFIPALGIGLIHNAQPCLESCNQSTTKFSCPYTSTRGLTRFASWGARTITEA</sequence>
<evidence type="ECO:0000256" key="1">
    <source>
        <dbReference type="RuleBase" id="RU004560"/>
    </source>
</evidence>
<reference evidence="4 5" key="1">
    <citation type="journal article" date="2013" name="Nat. Commun.">
        <title>The evolution and pathogenic mechanisms of the rice sheath blight pathogen.</title>
        <authorList>
            <person name="Zheng A."/>
            <person name="Lin R."/>
            <person name="Xu L."/>
            <person name="Qin P."/>
            <person name="Tang C."/>
            <person name="Ai P."/>
            <person name="Zhang D."/>
            <person name="Liu Y."/>
            <person name="Sun Z."/>
            <person name="Feng H."/>
            <person name="Wang Y."/>
            <person name="Chen Y."/>
            <person name="Liang X."/>
            <person name="Fu R."/>
            <person name="Li Q."/>
            <person name="Zhang J."/>
            <person name="Yu X."/>
            <person name="Xie Z."/>
            <person name="Ding L."/>
            <person name="Guan P."/>
            <person name="Tang J."/>
            <person name="Liang Y."/>
            <person name="Wang S."/>
            <person name="Deng Q."/>
            <person name="Li S."/>
            <person name="Zhu J."/>
            <person name="Wang L."/>
            <person name="Liu H."/>
            <person name="Li P."/>
        </authorList>
    </citation>
    <scope>NUCLEOTIDE SEQUENCE [LARGE SCALE GENOMIC DNA]</scope>
    <source>
        <strain evidence="5">AG-1 IA</strain>
    </source>
</reference>
<evidence type="ECO:0000256" key="2">
    <source>
        <dbReference type="SAM" id="MobiDB-lite"/>
    </source>
</evidence>
<evidence type="ECO:0000259" key="3">
    <source>
        <dbReference type="PROSITE" id="PS51719"/>
    </source>
</evidence>
<dbReference type="InterPro" id="IPR030379">
    <property type="entry name" value="G_SEPTIN_dom"/>
</dbReference>
<organism evidence="4 5">
    <name type="scientific">Thanatephorus cucumeris (strain AG1-IA)</name>
    <name type="common">Rice sheath blight fungus</name>
    <name type="synonym">Rhizoctonia solani</name>
    <dbReference type="NCBI Taxonomy" id="983506"/>
    <lineage>
        <taxon>Eukaryota</taxon>
        <taxon>Fungi</taxon>
        <taxon>Dikarya</taxon>
        <taxon>Basidiomycota</taxon>
        <taxon>Agaricomycotina</taxon>
        <taxon>Agaricomycetes</taxon>
        <taxon>Cantharellales</taxon>
        <taxon>Ceratobasidiaceae</taxon>
        <taxon>Rhizoctonia</taxon>
        <taxon>Rhizoctonia solani AG-1</taxon>
    </lineage>
</organism>
<dbReference type="PANTHER" id="PTHR18884">
    <property type="entry name" value="SEPTIN"/>
    <property type="match status" value="1"/>
</dbReference>
<keyword evidence="1" id="KW-0547">Nucleotide-binding</keyword>
<feature type="region of interest" description="Disordered" evidence="2">
    <location>
        <begin position="400"/>
        <end position="503"/>
    </location>
</feature>
<dbReference type="PROSITE" id="PS51719">
    <property type="entry name" value="G_SEPTIN"/>
    <property type="match status" value="1"/>
</dbReference>
<feature type="region of interest" description="Disordered" evidence="2">
    <location>
        <begin position="223"/>
        <end position="252"/>
    </location>
</feature>